<dbReference type="EMBL" id="JAFHDT010000013">
    <property type="protein sequence ID" value="KAI7802037.1"/>
    <property type="molecule type" value="Genomic_DNA"/>
</dbReference>
<name>A0A9W7WHM3_TRIRA</name>
<dbReference type="Proteomes" id="UP001059041">
    <property type="component" value="Linkage Group LG13"/>
</dbReference>
<evidence type="ECO:0000313" key="2">
    <source>
        <dbReference type="Proteomes" id="UP001059041"/>
    </source>
</evidence>
<evidence type="ECO:0000313" key="1">
    <source>
        <dbReference type="EMBL" id="KAI7802037.1"/>
    </source>
</evidence>
<organism evidence="1 2">
    <name type="scientific">Triplophysa rosa</name>
    <name type="common">Cave loach</name>
    <dbReference type="NCBI Taxonomy" id="992332"/>
    <lineage>
        <taxon>Eukaryota</taxon>
        <taxon>Metazoa</taxon>
        <taxon>Chordata</taxon>
        <taxon>Craniata</taxon>
        <taxon>Vertebrata</taxon>
        <taxon>Euteleostomi</taxon>
        <taxon>Actinopterygii</taxon>
        <taxon>Neopterygii</taxon>
        <taxon>Teleostei</taxon>
        <taxon>Ostariophysi</taxon>
        <taxon>Cypriniformes</taxon>
        <taxon>Nemacheilidae</taxon>
        <taxon>Triplophysa</taxon>
    </lineage>
</organism>
<proteinExistence type="predicted"/>
<dbReference type="AlphaFoldDB" id="A0A9W7WHM3"/>
<gene>
    <name evidence="1" type="ORF">IRJ41_021085</name>
</gene>
<reference evidence="1" key="1">
    <citation type="submission" date="2021-02" db="EMBL/GenBank/DDBJ databases">
        <title>Comparative genomics reveals that relaxation of natural selection precedes convergent phenotypic evolution of cavefish.</title>
        <authorList>
            <person name="Peng Z."/>
        </authorList>
    </citation>
    <scope>NUCLEOTIDE SEQUENCE</scope>
    <source>
        <tissue evidence="1">Muscle</tissue>
    </source>
</reference>
<keyword evidence="2" id="KW-1185">Reference proteome</keyword>
<sequence length="136" mass="15692">MDDNQCVSKHKTIQEGRSFPQLKKCTTCCQDFHCPFCSFSLFHPTKLSKVKSHLESHLKRAHCIHCDSMVLRKPDFMKHLSFCKGKHPATITSIPAPTISNSSSVVFCFQRPTRKLSSSFHKYFVNVRSHFKMCVR</sequence>
<accession>A0A9W7WHM3</accession>
<protein>
    <submittedName>
        <fullName evidence="1">Uncharacterized protein</fullName>
    </submittedName>
</protein>
<comment type="caution">
    <text evidence="1">The sequence shown here is derived from an EMBL/GenBank/DDBJ whole genome shotgun (WGS) entry which is preliminary data.</text>
</comment>